<dbReference type="InterPro" id="IPR045860">
    <property type="entry name" value="Snake_toxin-like_sf"/>
</dbReference>
<reference evidence="3" key="1">
    <citation type="submission" date="2012-08" db="EMBL/GenBank/DDBJ databases">
        <title>The Genome Sequence of Wuchereria bancrofti.</title>
        <authorList>
            <person name="Nutman T.B."/>
            <person name="Fink D.L."/>
            <person name="Russ C."/>
            <person name="Young S."/>
            <person name="Zeng Q."/>
            <person name="Koehrsen M."/>
            <person name="Alvarado L."/>
            <person name="Berlin A."/>
            <person name="Chapman S.B."/>
            <person name="Chen Z."/>
            <person name="Freedman E."/>
            <person name="Gellesch M."/>
            <person name="Goldberg J."/>
            <person name="Griggs A."/>
            <person name="Gujja S."/>
            <person name="Heilman E.R."/>
            <person name="Heiman D."/>
            <person name="Hepburn T."/>
            <person name="Howarth C."/>
            <person name="Jen D."/>
            <person name="Larson L."/>
            <person name="Lewis B."/>
            <person name="Mehta T."/>
            <person name="Park D."/>
            <person name="Pearson M."/>
            <person name="Roberts A."/>
            <person name="Saif S."/>
            <person name="Shea T."/>
            <person name="Shenoy N."/>
            <person name="Sisk P."/>
            <person name="Stolte C."/>
            <person name="Sykes S."/>
            <person name="Walk T."/>
            <person name="White J."/>
            <person name="Yandava C."/>
            <person name="Haas B."/>
            <person name="Henn M.R."/>
            <person name="Nusbaum C."/>
            <person name="Birren B."/>
        </authorList>
    </citation>
    <scope>NUCLEOTIDE SEQUENCE [LARGE SCALE GENOMIC DNA]</scope>
    <source>
        <strain evidence="3">NA</strain>
    </source>
</reference>
<keyword evidence="1" id="KW-0472">Membrane</keyword>
<organism evidence="2 3">
    <name type="scientific">Wuchereria bancrofti</name>
    <dbReference type="NCBI Taxonomy" id="6293"/>
    <lineage>
        <taxon>Eukaryota</taxon>
        <taxon>Metazoa</taxon>
        <taxon>Ecdysozoa</taxon>
        <taxon>Nematoda</taxon>
        <taxon>Chromadorea</taxon>
        <taxon>Rhabditida</taxon>
        <taxon>Spirurina</taxon>
        <taxon>Spiruromorpha</taxon>
        <taxon>Filarioidea</taxon>
        <taxon>Onchocercidae</taxon>
        <taxon>Wuchereria</taxon>
    </lineage>
</organism>
<comment type="caution">
    <text evidence="2">The sequence shown here is derived from an EMBL/GenBank/DDBJ whole genome shotgun (WGS) entry which is preliminary data.</text>
</comment>
<dbReference type="Proteomes" id="UP000004810">
    <property type="component" value="Unassembled WGS sequence"/>
</dbReference>
<evidence type="ECO:0000256" key="1">
    <source>
        <dbReference type="SAM" id="Phobius"/>
    </source>
</evidence>
<dbReference type="EMBL" id="ADBV01018873">
    <property type="protein sequence ID" value="EJW71340.1"/>
    <property type="molecule type" value="Genomic_DNA"/>
</dbReference>
<accession>J9ABH8</accession>
<dbReference type="AlphaFoldDB" id="J9ABH8"/>
<keyword evidence="1" id="KW-0812">Transmembrane</keyword>
<keyword evidence="1" id="KW-1133">Transmembrane helix</keyword>
<protein>
    <submittedName>
        <fullName evidence="2">Uncharacterized protein</fullName>
    </submittedName>
</protein>
<feature type="transmembrane region" description="Helical" evidence="1">
    <location>
        <begin position="65"/>
        <end position="90"/>
    </location>
</feature>
<proteinExistence type="predicted"/>
<gene>
    <name evidence="2" type="ORF">WUBG_17755</name>
</gene>
<name>J9ABH8_WUCBA</name>
<evidence type="ECO:0000313" key="3">
    <source>
        <dbReference type="Proteomes" id="UP000004810"/>
    </source>
</evidence>
<dbReference type="Gene3D" id="2.10.60.10">
    <property type="entry name" value="CD59"/>
    <property type="match status" value="1"/>
</dbReference>
<evidence type="ECO:0000313" key="2">
    <source>
        <dbReference type="EMBL" id="EJW71340.1"/>
    </source>
</evidence>
<sequence>MNGRNMLVLCKSCLSKDASPDLHCRAKQPMNDGSIMQCCQNYSFCNGALNLNAMNNYNLDNSISFIHSVVMFLIGIAVFAFSIFLAFAWINKPLKRWLFYWTHHGSGEEHSEV</sequence>